<dbReference type="Gene3D" id="3.10.20.340">
    <property type="entry name" value="ArgJ beta chain, C-terminal domain"/>
    <property type="match status" value="1"/>
</dbReference>
<feature type="site" description="Cleavage; by autolysis" evidence="6">
    <location>
        <begin position="215"/>
        <end position="216"/>
    </location>
</feature>
<dbReference type="RefSeq" id="WP_267534276.1">
    <property type="nucleotide sequence ID" value="NZ_JAPNKA010000001.1"/>
</dbReference>
<comment type="catalytic activity">
    <reaction evidence="6">
        <text>L-glutamate + acetyl-CoA = N-acetyl-L-glutamate + CoA + H(+)</text>
        <dbReference type="Rhea" id="RHEA:24292"/>
        <dbReference type="ChEBI" id="CHEBI:15378"/>
        <dbReference type="ChEBI" id="CHEBI:29985"/>
        <dbReference type="ChEBI" id="CHEBI:44337"/>
        <dbReference type="ChEBI" id="CHEBI:57287"/>
        <dbReference type="ChEBI" id="CHEBI:57288"/>
        <dbReference type="EC" id="2.3.1.1"/>
    </reaction>
</comment>
<keyword evidence="6" id="KW-0055">Arginine biosynthesis</keyword>
<feature type="chain" id="PRO_5044905908" description="Arginine biosynthesis bifunctional protein ArgJ beta chain" evidence="6">
    <location>
        <begin position="216"/>
        <end position="453"/>
    </location>
</feature>
<dbReference type="PANTHER" id="PTHR23100:SF0">
    <property type="entry name" value="ARGININE BIOSYNTHESIS BIFUNCTIONAL PROTEIN ARGJ, MITOCHONDRIAL"/>
    <property type="match status" value="1"/>
</dbReference>
<comment type="similarity">
    <text evidence="1 6">Belongs to the ArgJ family.</text>
</comment>
<comment type="pathway">
    <text evidence="6">Amino-acid biosynthesis; L-arginine biosynthesis; N(2)-acetyl-L-ornithine from L-glutamate: step 1/4.</text>
</comment>
<comment type="pathway">
    <text evidence="6">Amino-acid biosynthesis; L-arginine biosynthesis; L-ornithine and N-acetyl-L-glutamate from L-glutamate and N(2)-acetyl-L-ornithine (cyclic): step 1/1.</text>
</comment>
<feature type="binding site" evidence="6">
    <location>
        <position position="448"/>
    </location>
    <ligand>
        <name>substrate</name>
    </ligand>
</feature>
<dbReference type="Gene3D" id="3.60.70.12">
    <property type="entry name" value="L-amino peptidase D-ALA esterase/amidase"/>
    <property type="match status" value="1"/>
</dbReference>
<dbReference type="InterPro" id="IPR016117">
    <property type="entry name" value="ArgJ-like_dom_sf"/>
</dbReference>
<keyword evidence="4 6" id="KW-0068">Autocatalytic cleavage</keyword>
<sequence length="453" mass="48153">MRQQALISPQRGTAIPSTHLIFPSAESHRSWLEHHSALPRGFRVGRTRLEFMPAEVAKPAKMNLTLLVLDEPTPSFAAVFTKNAFPGAPVLIGRKRLEEPTLGALVVNNKVSNVCAPGGVEASERLCAAVAGGLGLSASQVLPCSTGVIGWRLPVDAMVEAVPKAVSSLEGGSVLPAAEGIMTTDLYPKVRRARIGEGSIVGIAKGAGMIEPNLATMLVFLMTDVDVPREALRAALRSVASRTFGCISVDSDTSTSDTVALLSSRKVPCPSLKEFEAALEQVCADLAEDIVRNGEGVHHVMRVQVRGAPSEDVARGIGKSVVNSPLFQCAVNGNDPNVGRLVAAIGKYVGAHHPEVDLSRCTLRMGGRVILEHGAFRLDNETEKALVAHMKGAELYTSVPPADGLTFRPQVTYPPHERSVEIEVELGTGPATCTVLGADRSHEYISENADYRS</sequence>
<dbReference type="EC" id="2.3.1.1" evidence="6"/>
<keyword evidence="6" id="KW-0028">Amino-acid biosynthesis</keyword>
<feature type="binding site" evidence="6">
    <location>
        <position position="205"/>
    </location>
    <ligand>
        <name>substrate</name>
    </ligand>
</feature>
<proteinExistence type="inferred from homology"/>
<dbReference type="InterPro" id="IPR002813">
    <property type="entry name" value="Arg_biosynth_ArgJ"/>
</dbReference>
<dbReference type="SUPFAM" id="SSF56266">
    <property type="entry name" value="DmpA/ArgJ-like"/>
    <property type="match status" value="1"/>
</dbReference>
<dbReference type="PANTHER" id="PTHR23100">
    <property type="entry name" value="ARGININE BIOSYNTHESIS BIFUNCTIONAL PROTEIN ARGJ"/>
    <property type="match status" value="1"/>
</dbReference>
<keyword evidence="8" id="KW-1185">Reference proteome</keyword>
<dbReference type="EMBL" id="JAPNKA010000001">
    <property type="protein sequence ID" value="MCY1075338.1"/>
    <property type="molecule type" value="Genomic_DNA"/>
</dbReference>
<dbReference type="EC" id="2.3.1.35" evidence="6"/>
<evidence type="ECO:0000313" key="7">
    <source>
        <dbReference type="EMBL" id="MCY1075338.1"/>
    </source>
</evidence>
<organism evidence="7 8">
    <name type="scientific">Archangium lansingense</name>
    <dbReference type="NCBI Taxonomy" id="2995310"/>
    <lineage>
        <taxon>Bacteria</taxon>
        <taxon>Pseudomonadati</taxon>
        <taxon>Myxococcota</taxon>
        <taxon>Myxococcia</taxon>
        <taxon>Myxococcales</taxon>
        <taxon>Cystobacterineae</taxon>
        <taxon>Archangiaceae</taxon>
        <taxon>Archangium</taxon>
    </lineage>
</organism>
<name>A0ABT4A149_9BACT</name>
<comment type="caution">
    <text evidence="7">The sequence shown here is derived from an EMBL/GenBank/DDBJ whole genome shotgun (WGS) entry which is preliminary data.</text>
</comment>
<keyword evidence="6" id="KW-0963">Cytoplasm</keyword>
<protein>
    <recommendedName>
        <fullName evidence="6">Arginine biosynthesis bifunctional protein ArgJ</fullName>
    </recommendedName>
    <domain>
        <recommendedName>
            <fullName evidence="6">Glutamate N-acetyltransferase</fullName>
            <ecNumber evidence="6">2.3.1.35</ecNumber>
        </recommendedName>
        <alternativeName>
            <fullName evidence="6">Ornithine acetyltransferase</fullName>
            <shortName evidence="6">OATase</shortName>
        </alternativeName>
        <alternativeName>
            <fullName evidence="6">Ornithine transacetylase</fullName>
        </alternativeName>
    </domain>
    <domain>
        <recommendedName>
            <fullName evidence="6">Amino-acid acetyltransferase</fullName>
            <ecNumber evidence="6">2.3.1.1</ecNumber>
        </recommendedName>
        <alternativeName>
            <fullName evidence="6">N-acetylglutamate synthase</fullName>
            <shortName evidence="6">AGSase</shortName>
        </alternativeName>
    </domain>
    <component>
        <recommendedName>
            <fullName evidence="6">Arginine biosynthesis bifunctional protein ArgJ alpha chain</fullName>
        </recommendedName>
    </component>
    <component>
        <recommendedName>
            <fullName evidence="6">Arginine biosynthesis bifunctional protein ArgJ beta chain</fullName>
        </recommendedName>
    </component>
</protein>
<dbReference type="GO" id="GO:0004358">
    <property type="term" value="F:L-glutamate N-acetyltransferase activity, acting on acetyl-L-ornithine as donor"/>
    <property type="evidence" value="ECO:0007669"/>
    <property type="project" value="UniProtKB-EC"/>
</dbReference>
<evidence type="ECO:0000256" key="3">
    <source>
        <dbReference type="ARBA" id="ARBA00022679"/>
    </source>
</evidence>
<evidence type="ECO:0000256" key="4">
    <source>
        <dbReference type="ARBA" id="ARBA00022813"/>
    </source>
</evidence>
<evidence type="ECO:0000256" key="5">
    <source>
        <dbReference type="ARBA" id="ARBA00023315"/>
    </source>
</evidence>
<comment type="catalytic activity">
    <reaction evidence="6">
        <text>N(2)-acetyl-L-ornithine + L-glutamate = N-acetyl-L-glutamate + L-ornithine</text>
        <dbReference type="Rhea" id="RHEA:15349"/>
        <dbReference type="ChEBI" id="CHEBI:29985"/>
        <dbReference type="ChEBI" id="CHEBI:44337"/>
        <dbReference type="ChEBI" id="CHEBI:46911"/>
        <dbReference type="ChEBI" id="CHEBI:57805"/>
        <dbReference type="EC" id="2.3.1.35"/>
    </reaction>
</comment>
<keyword evidence="3 6" id="KW-0808">Transferase</keyword>
<gene>
    <name evidence="6 7" type="primary">argJ</name>
    <name evidence="7" type="ORF">OV287_12610</name>
</gene>
<keyword evidence="5 6" id="KW-0012">Acyltransferase</keyword>
<comment type="subcellular location">
    <subcellularLocation>
        <location evidence="6">Cytoplasm</location>
    </subcellularLocation>
</comment>
<comment type="subunit">
    <text evidence="2 6">Heterotetramer of two alpha and two beta chains.</text>
</comment>
<evidence type="ECO:0000256" key="1">
    <source>
        <dbReference type="ARBA" id="ARBA00006774"/>
    </source>
</evidence>
<evidence type="ECO:0000313" key="8">
    <source>
        <dbReference type="Proteomes" id="UP001207654"/>
    </source>
</evidence>
<dbReference type="NCBIfam" id="NF003802">
    <property type="entry name" value="PRK05388.1"/>
    <property type="match status" value="1"/>
</dbReference>
<feature type="binding site" evidence="6">
    <location>
        <position position="183"/>
    </location>
    <ligand>
        <name>substrate</name>
    </ligand>
</feature>
<feature type="site" description="Involved in the stabilization of negative charge on the oxyanion by the formation of the oxyanion hole" evidence="6">
    <location>
        <position position="146"/>
    </location>
</feature>
<evidence type="ECO:0000256" key="2">
    <source>
        <dbReference type="ARBA" id="ARBA00011475"/>
    </source>
</evidence>
<keyword evidence="6" id="KW-0511">Multifunctional enzyme</keyword>
<dbReference type="HAMAP" id="MF_01106">
    <property type="entry name" value="ArgJ"/>
    <property type="match status" value="1"/>
</dbReference>
<feature type="chain" id="PRO_5044905909" description="Arginine biosynthesis bifunctional protein ArgJ alpha chain" evidence="6">
    <location>
        <begin position="1"/>
        <end position="215"/>
    </location>
</feature>
<dbReference type="Proteomes" id="UP001207654">
    <property type="component" value="Unassembled WGS sequence"/>
</dbReference>
<feature type="active site" description="Nucleophile" evidence="6">
    <location>
        <position position="216"/>
    </location>
</feature>
<feature type="site" description="Involved in the stabilization of negative charge on the oxyanion by the formation of the oxyanion hole" evidence="6">
    <location>
        <position position="147"/>
    </location>
</feature>
<dbReference type="InterPro" id="IPR042195">
    <property type="entry name" value="ArgJ_beta_C"/>
</dbReference>
<feature type="binding site" evidence="6">
    <location>
        <position position="453"/>
    </location>
    <ligand>
        <name>substrate</name>
    </ligand>
</feature>
<dbReference type="Pfam" id="PF01960">
    <property type="entry name" value="ArgJ"/>
    <property type="match status" value="1"/>
</dbReference>
<dbReference type="CDD" id="cd02152">
    <property type="entry name" value="OAT"/>
    <property type="match status" value="1"/>
</dbReference>
<feature type="binding site" evidence="6">
    <location>
        <position position="216"/>
    </location>
    <ligand>
        <name>substrate</name>
    </ligand>
</feature>
<reference evidence="7 8" key="1">
    <citation type="submission" date="2022-11" db="EMBL/GenBank/DDBJ databases">
        <title>Minimal conservation of predation-associated metabolite biosynthetic gene clusters underscores biosynthetic potential of Myxococcota including descriptions for ten novel species: Archangium lansinium sp. nov., Myxococcus landrumus sp. nov., Nannocystis bai.</title>
        <authorList>
            <person name="Ahearne A."/>
            <person name="Stevens C."/>
            <person name="Phillips K."/>
        </authorList>
    </citation>
    <scope>NUCLEOTIDE SEQUENCE [LARGE SCALE GENOMIC DNA]</scope>
    <source>
        <strain evidence="7 8">MIWBW</strain>
    </source>
</reference>
<evidence type="ECO:0000256" key="6">
    <source>
        <dbReference type="HAMAP-Rule" id="MF_01106"/>
    </source>
</evidence>
<accession>A0ABT4A149</accession>
<comment type="function">
    <text evidence="6">Catalyzes two activities which are involved in the cyclic version of arginine biosynthesis: the synthesis of N-acetylglutamate from glutamate and acetyl-CoA as the acetyl donor, and of ornithine by transacetylation between N(2)-acetylornithine and glutamate.</text>
</comment>
<feature type="binding site" evidence="6">
    <location>
        <position position="295"/>
    </location>
    <ligand>
        <name>substrate</name>
    </ligand>
</feature>